<dbReference type="InterPro" id="IPR036259">
    <property type="entry name" value="MFS_trans_sf"/>
</dbReference>
<feature type="transmembrane region" description="Helical" evidence="6">
    <location>
        <begin position="294"/>
        <end position="317"/>
    </location>
</feature>
<proteinExistence type="predicted"/>
<dbReference type="PANTHER" id="PTHR43702">
    <property type="entry name" value="L-FUCOSE-PROTON SYMPORTER"/>
    <property type="match status" value="1"/>
</dbReference>
<sequence>MSQQKKQWSAIIMMIALFAMIAFVTNLCNPMATILKNQFAVSNVLAQVGNYMAYLLMGIPSGMLIRKIGYKKTAMAALIIGIIGLLFQWYSGMASSNNFLIYLIGAFVAGCTMCMLNTVVNPMLNLLGGGGNNGNQLIQIGGTFNSAAAVACYIVMGALVGDAAKAKISDATPALMLAIAIFAVALIVIAFTKIEEPKSEPVQKAVSTEKDPHSAFSFRHFNLGILAIFMYMGVEIGVPNYVNQYLTTAPDAATPGLGMDTQIAGLIVAVYFLFMMIGRFTGGVIGSKVSAKMMLTITSGVSIILTLFGMFAPTSVMVTVPGIDWANLSVITAQVPIGIFAFLLVGICASVMWGSIFNLATEGLGKYTAIASGAFMTMVFGCAIFQGLQAFVADFTGSFLTSYWVVVLCAAYILFYALIGYKNVNTDIPVE</sequence>
<feature type="transmembrane region" description="Helical" evidence="6">
    <location>
        <begin position="400"/>
        <end position="419"/>
    </location>
</feature>
<evidence type="ECO:0000256" key="5">
    <source>
        <dbReference type="ARBA" id="ARBA00023136"/>
    </source>
</evidence>
<feature type="transmembrane region" description="Helical" evidence="6">
    <location>
        <begin position="99"/>
        <end position="120"/>
    </location>
</feature>
<reference evidence="7" key="1">
    <citation type="submission" date="2024-07" db="EMBL/GenBank/DDBJ databases">
        <title>Complete genome sequence of Prevotella sp. YM-2024 GTC17254.</title>
        <authorList>
            <person name="Hayashi M."/>
            <person name="Muto Y."/>
            <person name="Tanaka K."/>
            <person name="Niwa H."/>
        </authorList>
    </citation>
    <scope>NUCLEOTIDE SEQUENCE</scope>
    <source>
        <strain evidence="7">GTC17254</strain>
    </source>
</reference>
<dbReference type="GO" id="GO:0022857">
    <property type="term" value="F:transmembrane transporter activity"/>
    <property type="evidence" value="ECO:0007669"/>
    <property type="project" value="InterPro"/>
</dbReference>
<dbReference type="SUPFAM" id="SSF103473">
    <property type="entry name" value="MFS general substrate transporter"/>
    <property type="match status" value="1"/>
</dbReference>
<dbReference type="Gene3D" id="1.20.1250.20">
    <property type="entry name" value="MFS general substrate transporter like domains"/>
    <property type="match status" value="2"/>
</dbReference>
<keyword evidence="2" id="KW-1003">Cell membrane</keyword>
<evidence type="ECO:0000256" key="4">
    <source>
        <dbReference type="ARBA" id="ARBA00022989"/>
    </source>
</evidence>
<feature type="transmembrane region" description="Helical" evidence="6">
    <location>
        <begin position="172"/>
        <end position="191"/>
    </location>
</feature>
<evidence type="ECO:0000256" key="6">
    <source>
        <dbReference type="SAM" id="Phobius"/>
    </source>
</evidence>
<feature type="transmembrane region" description="Helical" evidence="6">
    <location>
        <begin position="337"/>
        <end position="360"/>
    </location>
</feature>
<dbReference type="Pfam" id="PF07690">
    <property type="entry name" value="MFS_1"/>
    <property type="match status" value="1"/>
</dbReference>
<evidence type="ECO:0000313" key="7">
    <source>
        <dbReference type="EMBL" id="BFO72911.1"/>
    </source>
</evidence>
<dbReference type="EMBL" id="AP035786">
    <property type="protein sequence ID" value="BFO72911.1"/>
    <property type="molecule type" value="Genomic_DNA"/>
</dbReference>
<feature type="transmembrane region" description="Helical" evidence="6">
    <location>
        <begin position="223"/>
        <end position="242"/>
    </location>
</feature>
<protein>
    <submittedName>
        <fullName evidence="7">MFS transporter</fullName>
    </submittedName>
</protein>
<feature type="transmembrane region" description="Helical" evidence="6">
    <location>
        <begin position="44"/>
        <end position="65"/>
    </location>
</feature>
<dbReference type="InterPro" id="IPR050375">
    <property type="entry name" value="MFS_TsgA-like"/>
</dbReference>
<keyword evidence="3 6" id="KW-0812">Transmembrane</keyword>
<comment type="subcellular location">
    <subcellularLocation>
        <location evidence="1">Cell inner membrane</location>
        <topology evidence="1">Multi-pass membrane protein</topology>
    </subcellularLocation>
</comment>
<feature type="transmembrane region" description="Helical" evidence="6">
    <location>
        <begin position="74"/>
        <end position="93"/>
    </location>
</feature>
<gene>
    <name evidence="7" type="ORF">GTC17254_05080</name>
</gene>
<organism evidence="7">
    <name type="scientific">Prevotella sp. GTC17254</name>
    <dbReference type="NCBI Taxonomy" id="3236794"/>
    <lineage>
        <taxon>Bacteria</taxon>
        <taxon>Pseudomonadati</taxon>
        <taxon>Bacteroidota</taxon>
        <taxon>Bacteroidia</taxon>
        <taxon>Bacteroidales</taxon>
        <taxon>Prevotellaceae</taxon>
        <taxon>Prevotella</taxon>
    </lineage>
</organism>
<dbReference type="AlphaFoldDB" id="A0AB33IZ07"/>
<name>A0AB33IZ07_9BACT</name>
<keyword evidence="5 6" id="KW-0472">Membrane</keyword>
<evidence type="ECO:0000256" key="2">
    <source>
        <dbReference type="ARBA" id="ARBA00022475"/>
    </source>
</evidence>
<feature type="transmembrane region" description="Helical" evidence="6">
    <location>
        <begin position="140"/>
        <end position="160"/>
    </location>
</feature>
<feature type="transmembrane region" description="Helical" evidence="6">
    <location>
        <begin position="262"/>
        <end position="282"/>
    </location>
</feature>
<feature type="transmembrane region" description="Helical" evidence="6">
    <location>
        <begin position="12"/>
        <end position="32"/>
    </location>
</feature>
<dbReference type="PANTHER" id="PTHR43702:SF3">
    <property type="entry name" value="PROTEIN TSGA"/>
    <property type="match status" value="1"/>
</dbReference>
<dbReference type="InterPro" id="IPR011701">
    <property type="entry name" value="MFS"/>
</dbReference>
<feature type="transmembrane region" description="Helical" evidence="6">
    <location>
        <begin position="367"/>
        <end position="388"/>
    </location>
</feature>
<dbReference type="GO" id="GO:0005886">
    <property type="term" value="C:plasma membrane"/>
    <property type="evidence" value="ECO:0007669"/>
    <property type="project" value="UniProtKB-SubCell"/>
</dbReference>
<evidence type="ECO:0000256" key="1">
    <source>
        <dbReference type="ARBA" id="ARBA00004429"/>
    </source>
</evidence>
<accession>A0AB33IZ07</accession>
<evidence type="ECO:0000256" key="3">
    <source>
        <dbReference type="ARBA" id="ARBA00022692"/>
    </source>
</evidence>
<keyword evidence="4 6" id="KW-1133">Transmembrane helix</keyword>